<evidence type="ECO:0000313" key="7">
    <source>
        <dbReference type="EMBL" id="QKD82792.1"/>
    </source>
</evidence>
<evidence type="ECO:0000256" key="5">
    <source>
        <dbReference type="PROSITE-ProRule" id="PRU01023"/>
    </source>
</evidence>
<evidence type="ECO:0000256" key="1">
    <source>
        <dbReference type="ARBA" id="ARBA00022603"/>
    </source>
</evidence>
<dbReference type="InterPro" id="IPR001678">
    <property type="entry name" value="MeTrfase_RsmB-F_NOP2_dom"/>
</dbReference>
<dbReference type="EMBL" id="CP053661">
    <property type="protein sequence ID" value="QKD82792.1"/>
    <property type="molecule type" value="Genomic_DNA"/>
</dbReference>
<feature type="domain" description="SAM-dependent MTase RsmB/NOP-type" evidence="6">
    <location>
        <begin position="25"/>
        <end position="306"/>
    </location>
</feature>
<proteinExistence type="inferred from homology"/>
<evidence type="ECO:0000259" key="6">
    <source>
        <dbReference type="PROSITE" id="PS51686"/>
    </source>
</evidence>
<name>A0A6M8B9G6_9CYAN</name>
<dbReference type="PANTHER" id="PTHR22807:SF53">
    <property type="entry name" value="RIBOSOMAL RNA SMALL SUBUNIT METHYLTRANSFERASE B-RELATED"/>
    <property type="match status" value="1"/>
</dbReference>
<dbReference type="RefSeq" id="WP_172355911.1">
    <property type="nucleotide sequence ID" value="NZ_CP053661.1"/>
</dbReference>
<organism evidence="7 8">
    <name type="scientific">Thermoleptolyngbya sichuanensis A183</name>
    <dbReference type="NCBI Taxonomy" id="2737172"/>
    <lineage>
        <taxon>Bacteria</taxon>
        <taxon>Bacillati</taxon>
        <taxon>Cyanobacteriota</taxon>
        <taxon>Cyanophyceae</taxon>
        <taxon>Oculatellales</taxon>
        <taxon>Oculatellaceae</taxon>
        <taxon>Thermoleptolyngbya</taxon>
        <taxon>Thermoleptolyngbya sichuanensis</taxon>
    </lineage>
</organism>
<evidence type="ECO:0000256" key="2">
    <source>
        <dbReference type="ARBA" id="ARBA00022679"/>
    </source>
</evidence>
<dbReference type="GO" id="GO:0008173">
    <property type="term" value="F:RNA methyltransferase activity"/>
    <property type="evidence" value="ECO:0007669"/>
    <property type="project" value="InterPro"/>
</dbReference>
<dbReference type="Gene3D" id="3.40.50.150">
    <property type="entry name" value="Vaccinia Virus protein VP39"/>
    <property type="match status" value="1"/>
</dbReference>
<dbReference type="GO" id="GO:0003723">
    <property type="term" value="F:RNA binding"/>
    <property type="evidence" value="ECO:0007669"/>
    <property type="project" value="UniProtKB-UniRule"/>
</dbReference>
<accession>A0A6M8B9G6</accession>
<dbReference type="Pfam" id="PF01189">
    <property type="entry name" value="Methyltr_RsmB-F"/>
    <property type="match status" value="1"/>
</dbReference>
<evidence type="ECO:0000256" key="4">
    <source>
        <dbReference type="ARBA" id="ARBA00022884"/>
    </source>
</evidence>
<feature type="active site" description="Nucleophile" evidence="5">
    <location>
        <position position="244"/>
    </location>
</feature>
<feature type="binding site" evidence="5">
    <location>
        <position position="173"/>
    </location>
    <ligand>
        <name>S-adenosyl-L-methionine</name>
        <dbReference type="ChEBI" id="CHEBI:59789"/>
    </ligand>
</feature>
<keyword evidence="2 5" id="KW-0808">Transferase</keyword>
<dbReference type="InterPro" id="IPR023267">
    <property type="entry name" value="RCMT"/>
</dbReference>
<dbReference type="PANTHER" id="PTHR22807">
    <property type="entry name" value="NOP2 YEAST -RELATED NOL1/NOP2/FMU SUN DOMAIN-CONTAINING"/>
    <property type="match status" value="1"/>
</dbReference>
<keyword evidence="1 5" id="KW-0489">Methyltransferase</keyword>
<dbReference type="PROSITE" id="PS51686">
    <property type="entry name" value="SAM_MT_RSMB_NOP"/>
    <property type="match status" value="1"/>
</dbReference>
<dbReference type="InterPro" id="IPR029063">
    <property type="entry name" value="SAM-dependent_MTases_sf"/>
</dbReference>
<feature type="binding site" evidence="5">
    <location>
        <position position="139"/>
    </location>
    <ligand>
        <name>S-adenosyl-L-methionine</name>
        <dbReference type="ChEBI" id="CHEBI:59789"/>
    </ligand>
</feature>
<dbReference type="InterPro" id="IPR049560">
    <property type="entry name" value="MeTrfase_RsmB-F_NOP2_cat"/>
</dbReference>
<sequence length="349" mass="37808">MEKPSNLLLKLSRQLFDDPLEQGRFVTALTQPQPFHPCILWCRPRPESLPFAIAPTVSWQPAPVDRLALGERPGAHPWHEAGYFYCLDFSSVFAISPIALLKAQAGRPPQTIIDLCASPGGKGIFAGTTLQPALLLSNETIGKRMGALVSNLRRCFTPAENTAPQRVAAVSLDSQVLAEAMPQAADLVIVDAPCTGQSLLAKGETAPGCFHPVSINKNANRQKRILANAARLVAPGGHLAYMTCAYSPAENEGVMDWFLERFPQFAPVSVPPLAALQSPLTELPCYRMFPQDGLGAGAFTVLLQNQEAGAAQEIGEAGWAEFWGQLRQRCGAISRPVWIRDRPDHSPLS</sequence>
<evidence type="ECO:0000256" key="3">
    <source>
        <dbReference type="ARBA" id="ARBA00022691"/>
    </source>
</evidence>
<dbReference type="SUPFAM" id="SSF53335">
    <property type="entry name" value="S-adenosyl-L-methionine-dependent methyltransferases"/>
    <property type="match status" value="1"/>
</dbReference>
<evidence type="ECO:0000313" key="8">
    <source>
        <dbReference type="Proteomes" id="UP000505210"/>
    </source>
</evidence>
<reference evidence="7 8" key="1">
    <citation type="submission" date="2020-05" db="EMBL/GenBank/DDBJ databases">
        <title>Complete genome sequence of of a novel Thermoleptolyngbya strain isolated from hot springs of Ganzi, Sichuan China.</title>
        <authorList>
            <person name="Tang J."/>
            <person name="Daroch M."/>
            <person name="Li L."/>
            <person name="Waleron K."/>
            <person name="Waleron M."/>
            <person name="Waleron M."/>
        </authorList>
    </citation>
    <scope>NUCLEOTIDE SEQUENCE [LARGE SCALE GENOMIC DNA]</scope>
    <source>
        <strain evidence="7 8">PKUAC-SCTA183</strain>
    </source>
</reference>
<comment type="similarity">
    <text evidence="5">Belongs to the class I-like SAM-binding methyltransferase superfamily. RsmB/NOP family.</text>
</comment>
<feature type="binding site" evidence="5">
    <location>
        <position position="191"/>
    </location>
    <ligand>
        <name>S-adenosyl-L-methionine</name>
        <dbReference type="ChEBI" id="CHEBI:59789"/>
    </ligand>
</feature>
<dbReference type="Proteomes" id="UP000505210">
    <property type="component" value="Chromosome"/>
</dbReference>
<keyword evidence="3 5" id="KW-0949">S-adenosyl-L-methionine</keyword>
<keyword evidence="8" id="KW-1185">Reference proteome</keyword>
<dbReference type="GO" id="GO:0001510">
    <property type="term" value="P:RNA methylation"/>
    <property type="evidence" value="ECO:0007669"/>
    <property type="project" value="InterPro"/>
</dbReference>
<dbReference type="PRINTS" id="PR02008">
    <property type="entry name" value="RCMTFAMILY"/>
</dbReference>
<gene>
    <name evidence="7" type="ORF">HPC62_11880</name>
</gene>
<protein>
    <submittedName>
        <fullName evidence="7">RsmB/NOP family class I SAM-dependent RNA methyltransferase</fullName>
    </submittedName>
</protein>
<comment type="caution">
    <text evidence="5">Lacks conserved residue(s) required for the propagation of feature annotation.</text>
</comment>
<dbReference type="AlphaFoldDB" id="A0A6M8B9G6"/>
<dbReference type="KEGG" id="theu:HPC62_11880"/>
<keyword evidence="4 5" id="KW-0694">RNA-binding</keyword>